<reference evidence="3 4" key="3">
    <citation type="journal article" date="2016" name="Sci. Rep.">
        <title>Genome-wide diversity and gene expression profiling of Babesia microti isolates identify polymorphic genes that mediate host-pathogen interactions.</title>
        <authorList>
            <person name="Silva J.C."/>
            <person name="Cornillot E."/>
            <person name="McCracken C."/>
            <person name="Usmani-Brown S."/>
            <person name="Dwivedi A."/>
            <person name="Ifeonu O.O."/>
            <person name="Crabtree J."/>
            <person name="Gotia H.T."/>
            <person name="Virji A.Z."/>
            <person name="Reynes C."/>
            <person name="Colinge J."/>
            <person name="Kumar V."/>
            <person name="Lawres L."/>
            <person name="Pazzi J.E."/>
            <person name="Pablo J.V."/>
            <person name="Hung C."/>
            <person name="Brancato J."/>
            <person name="Kumari P."/>
            <person name="Orvis J."/>
            <person name="Tretina K."/>
            <person name="Chibucos M."/>
            <person name="Ott S."/>
            <person name="Sadzewicz L."/>
            <person name="Sengamalay N."/>
            <person name="Shetty A.C."/>
            <person name="Su Q."/>
            <person name="Tallon L."/>
            <person name="Fraser C.M."/>
            <person name="Frutos R."/>
            <person name="Molina D.M."/>
            <person name="Krause P.J."/>
            <person name="Ben Mamoun C."/>
        </authorList>
    </citation>
    <scope>NUCLEOTIDE SEQUENCE [LARGE SCALE GENOMIC DNA]</scope>
    <source>
        <strain evidence="3 4">RI</strain>
    </source>
</reference>
<dbReference type="RefSeq" id="XP_012647763.1">
    <property type="nucleotide sequence ID" value="XM_012792309.1"/>
</dbReference>
<dbReference type="OMA" id="NDEHAFT"/>
<dbReference type="Pfam" id="PF01823">
    <property type="entry name" value="MACPF"/>
    <property type="match status" value="1"/>
</dbReference>
<dbReference type="InterPro" id="IPR052784">
    <property type="entry name" value="Perforin-1_pore-forming"/>
</dbReference>
<dbReference type="PANTHER" id="PTHR46096">
    <property type="entry name" value="PERFORIN-1"/>
    <property type="match status" value="1"/>
</dbReference>
<dbReference type="GO" id="GO:0022829">
    <property type="term" value="F:wide pore channel activity"/>
    <property type="evidence" value="ECO:0007669"/>
    <property type="project" value="TreeGrafter"/>
</dbReference>
<protein>
    <recommendedName>
        <fullName evidence="2">MACPF domain-containing protein</fullName>
    </recommendedName>
</protein>
<reference evidence="3 4" key="1">
    <citation type="journal article" date="2012" name="Nucleic Acids Res.">
        <title>Sequencing of the smallest Apicomplexan genome from the human pathogen Babesia microti.</title>
        <authorList>
            <person name="Cornillot E."/>
            <person name="Hadj-Kaddour K."/>
            <person name="Dassouli A."/>
            <person name="Noel B."/>
            <person name="Ranwez V."/>
            <person name="Vacherie B."/>
            <person name="Augagneur Y."/>
            <person name="Bres V."/>
            <person name="Duclos A."/>
            <person name="Randazzo S."/>
            <person name="Carcy B."/>
            <person name="Debierre-Grockiego F."/>
            <person name="Delbecq S."/>
            <person name="Moubri-Menage K."/>
            <person name="Shams-Eldin H."/>
            <person name="Usmani-Brown S."/>
            <person name="Bringaud F."/>
            <person name="Wincker P."/>
            <person name="Vivares C.P."/>
            <person name="Schwarz R.T."/>
            <person name="Schetters T.P."/>
            <person name="Krause P.J."/>
            <person name="Gorenflot A."/>
            <person name="Berry V."/>
            <person name="Barbe V."/>
            <person name="Ben Mamoun C."/>
        </authorList>
    </citation>
    <scope>NUCLEOTIDE SEQUENCE [LARGE SCALE GENOMIC DNA]</scope>
    <source>
        <strain evidence="3 4">RI</strain>
    </source>
</reference>
<proteinExistence type="predicted"/>
<evidence type="ECO:0000259" key="2">
    <source>
        <dbReference type="PROSITE" id="PS51412"/>
    </source>
</evidence>
<dbReference type="GO" id="GO:0016020">
    <property type="term" value="C:membrane"/>
    <property type="evidence" value="ECO:0007669"/>
    <property type="project" value="TreeGrafter"/>
</dbReference>
<dbReference type="VEuPathDB" id="PiroplasmaDB:BMR1_01G03475_2"/>
<reference evidence="3 4" key="2">
    <citation type="journal article" date="2013" name="PLoS ONE">
        <title>Whole genome mapping and re-organization of the nuclear and mitochondrial genomes of Babesia microti isolates.</title>
        <authorList>
            <person name="Cornillot E."/>
            <person name="Dassouli A."/>
            <person name="Garg A."/>
            <person name="Pachikara N."/>
            <person name="Randazzo S."/>
            <person name="Depoix D."/>
            <person name="Carcy B."/>
            <person name="Delbecq S."/>
            <person name="Frutos R."/>
            <person name="Silva J.C."/>
            <person name="Sutton R."/>
            <person name="Krause P.J."/>
            <person name="Mamoun C.B."/>
        </authorList>
    </citation>
    <scope>NUCLEOTIDE SEQUENCE [LARGE SCALE GENOMIC DNA]</scope>
    <source>
        <strain evidence="3 4">RI</strain>
    </source>
</reference>
<dbReference type="AlphaFoldDB" id="I7J934"/>
<sequence length="352" mass="39013">MQRPKVKAYVSNLKYVDGLEYLGAGYDVIKGNPLGSSDSLLDPGYRYPVITQKSANCPRNNSNCITVNSLLSIPMGVWVRRLSSCAKQERVRSLTQSNNTLDTKNIKNDLKFDVSIESPSPNDEHAFTAAFSFASSFSYDNLMKIATSRGHSIQQNMVYCYKYVTGYSLPVDKLSYSSEFAKFVKSLPVDFFAADCVASFYKTYPKSDNCKSVNSWMTLFNIFGTHFVTLVFLGGKIIINDTINTQQDIQNVKRNAQLNIDLNAKALDLSLDVGTSLSKNSNYTTSGATKSIYFLGGSVASPLDNFSAWSDSLSEHAMPVRITLQPLHLILPAQLTDSYNSAYQYYATLAPD</sequence>
<dbReference type="KEGG" id="bmic:BMR1_01G03475_2"/>
<evidence type="ECO:0000313" key="3">
    <source>
        <dbReference type="EMBL" id="CCF73154.1"/>
    </source>
</evidence>
<dbReference type="InterPro" id="IPR020864">
    <property type="entry name" value="MACPF"/>
</dbReference>
<dbReference type="PANTHER" id="PTHR46096:SF3">
    <property type="entry name" value="PERFORIN-1"/>
    <property type="match status" value="1"/>
</dbReference>
<dbReference type="OrthoDB" id="1366754at2759"/>
<name>I7J934_BABMR</name>
<feature type="domain" description="MACPF" evidence="2">
    <location>
        <begin position="5"/>
        <end position="352"/>
    </location>
</feature>
<dbReference type="Proteomes" id="UP000002899">
    <property type="component" value="Chromosome I"/>
</dbReference>
<organism evidence="3 4">
    <name type="scientific">Babesia microti (strain RI)</name>
    <dbReference type="NCBI Taxonomy" id="1133968"/>
    <lineage>
        <taxon>Eukaryota</taxon>
        <taxon>Sar</taxon>
        <taxon>Alveolata</taxon>
        <taxon>Apicomplexa</taxon>
        <taxon>Aconoidasida</taxon>
        <taxon>Piroplasmida</taxon>
        <taxon>Babesiidae</taxon>
        <taxon>Babesia</taxon>
    </lineage>
</organism>
<dbReference type="EMBL" id="FO082871">
    <property type="protein sequence ID" value="CCF73154.1"/>
    <property type="molecule type" value="Genomic_DNA"/>
</dbReference>
<dbReference type="PROSITE" id="PS51412">
    <property type="entry name" value="MACPF_2"/>
    <property type="match status" value="1"/>
</dbReference>
<accession>I7J934</accession>
<dbReference type="GO" id="GO:0051607">
    <property type="term" value="P:defense response to virus"/>
    <property type="evidence" value="ECO:0007669"/>
    <property type="project" value="TreeGrafter"/>
</dbReference>
<dbReference type="GeneID" id="24423777"/>
<keyword evidence="4" id="KW-1185">Reference proteome</keyword>
<gene>
    <name evidence="3" type="ORF">BMR1_01G03475_2</name>
</gene>
<keyword evidence="1" id="KW-0732">Signal</keyword>
<evidence type="ECO:0000313" key="4">
    <source>
        <dbReference type="Proteomes" id="UP000002899"/>
    </source>
</evidence>
<evidence type="ECO:0000256" key="1">
    <source>
        <dbReference type="ARBA" id="ARBA00022729"/>
    </source>
</evidence>